<keyword evidence="3 4" id="KW-0443">Lipid metabolism</keyword>
<dbReference type="InterPro" id="IPR050301">
    <property type="entry name" value="NTE"/>
</dbReference>
<feature type="short sequence motif" description="GXGXXG" evidence="4">
    <location>
        <begin position="26"/>
        <end position="31"/>
    </location>
</feature>
<dbReference type="InterPro" id="IPR016035">
    <property type="entry name" value="Acyl_Trfase/lysoPLipase"/>
</dbReference>
<evidence type="ECO:0000259" key="6">
    <source>
        <dbReference type="PROSITE" id="PS51635"/>
    </source>
</evidence>
<dbReference type="SUPFAM" id="SSF52151">
    <property type="entry name" value="FabD/lysophospholipase-like"/>
    <property type="match status" value="1"/>
</dbReference>
<dbReference type="PANTHER" id="PTHR14226:SF78">
    <property type="entry name" value="SLR0060 PROTEIN"/>
    <property type="match status" value="1"/>
</dbReference>
<dbReference type="Gene3D" id="3.40.1090.10">
    <property type="entry name" value="Cytosolic phospholipase A2 catalytic domain"/>
    <property type="match status" value="2"/>
</dbReference>
<evidence type="ECO:0000313" key="8">
    <source>
        <dbReference type="Proteomes" id="UP000620596"/>
    </source>
</evidence>
<evidence type="ECO:0000256" key="5">
    <source>
        <dbReference type="SAM" id="MobiDB-lite"/>
    </source>
</evidence>
<accession>A0A916WC10</accession>
<dbReference type="InterPro" id="IPR002641">
    <property type="entry name" value="PNPLA_dom"/>
</dbReference>
<gene>
    <name evidence="7" type="ORF">GCM10011496_03020</name>
</gene>
<feature type="active site" description="Nucleophile" evidence="4">
    <location>
        <position position="56"/>
    </location>
</feature>
<keyword evidence="8" id="KW-1185">Reference proteome</keyword>
<evidence type="ECO:0000313" key="7">
    <source>
        <dbReference type="EMBL" id="GGA85818.1"/>
    </source>
</evidence>
<keyword evidence="2 4" id="KW-0442">Lipid degradation</keyword>
<feature type="active site" description="Proton acceptor" evidence="4">
    <location>
        <position position="226"/>
    </location>
</feature>
<evidence type="ECO:0000256" key="4">
    <source>
        <dbReference type="PROSITE-ProRule" id="PRU01161"/>
    </source>
</evidence>
<protein>
    <submittedName>
        <fullName evidence="7">Alpha/beta hydrolase</fullName>
    </submittedName>
</protein>
<evidence type="ECO:0000256" key="2">
    <source>
        <dbReference type="ARBA" id="ARBA00022963"/>
    </source>
</evidence>
<evidence type="ECO:0000256" key="1">
    <source>
        <dbReference type="ARBA" id="ARBA00022801"/>
    </source>
</evidence>
<reference evidence="7" key="2">
    <citation type="submission" date="2020-09" db="EMBL/GenBank/DDBJ databases">
        <authorList>
            <person name="Sun Q."/>
            <person name="Zhou Y."/>
        </authorList>
    </citation>
    <scope>NUCLEOTIDE SEQUENCE</scope>
    <source>
        <strain evidence="7">CGMCC 1.15322</strain>
    </source>
</reference>
<comment type="caution">
    <text evidence="7">The sequence shown here is derived from an EMBL/GenBank/DDBJ whole genome shotgun (WGS) entry which is preliminary data.</text>
</comment>
<name>A0A916WC10_9BURK</name>
<dbReference type="Pfam" id="PF01734">
    <property type="entry name" value="Patatin"/>
    <property type="match status" value="1"/>
</dbReference>
<dbReference type="AlphaFoldDB" id="A0A916WC10"/>
<dbReference type="RefSeq" id="WP_188705866.1">
    <property type="nucleotide sequence ID" value="NZ_BMIG01000001.1"/>
</dbReference>
<feature type="region of interest" description="Disordered" evidence="5">
    <location>
        <begin position="386"/>
        <end position="407"/>
    </location>
</feature>
<dbReference type="PANTHER" id="PTHR14226">
    <property type="entry name" value="NEUROPATHY TARGET ESTERASE/SWISS CHEESE D.MELANOGASTER"/>
    <property type="match status" value="1"/>
</dbReference>
<dbReference type="GO" id="GO:0016787">
    <property type="term" value="F:hydrolase activity"/>
    <property type="evidence" value="ECO:0007669"/>
    <property type="project" value="UniProtKB-UniRule"/>
</dbReference>
<proteinExistence type="predicted"/>
<evidence type="ECO:0000256" key="3">
    <source>
        <dbReference type="ARBA" id="ARBA00023098"/>
    </source>
</evidence>
<feature type="short sequence motif" description="DGA/G" evidence="4">
    <location>
        <begin position="226"/>
        <end position="228"/>
    </location>
</feature>
<organism evidence="7 8">
    <name type="scientific">Polaromonas eurypsychrophila</name>
    <dbReference type="NCBI Taxonomy" id="1614635"/>
    <lineage>
        <taxon>Bacteria</taxon>
        <taxon>Pseudomonadati</taxon>
        <taxon>Pseudomonadota</taxon>
        <taxon>Betaproteobacteria</taxon>
        <taxon>Burkholderiales</taxon>
        <taxon>Comamonadaceae</taxon>
        <taxon>Polaromonas</taxon>
    </lineage>
</organism>
<dbReference type="GO" id="GO:0016042">
    <property type="term" value="P:lipid catabolic process"/>
    <property type="evidence" value="ECO:0007669"/>
    <property type="project" value="UniProtKB-UniRule"/>
</dbReference>
<feature type="domain" description="PNPLA" evidence="6">
    <location>
        <begin position="22"/>
        <end position="239"/>
    </location>
</feature>
<dbReference type="Proteomes" id="UP000620596">
    <property type="component" value="Unassembled WGS sequence"/>
</dbReference>
<dbReference type="EMBL" id="BMIG01000001">
    <property type="protein sequence ID" value="GGA85818.1"/>
    <property type="molecule type" value="Genomic_DNA"/>
</dbReference>
<reference evidence="7" key="1">
    <citation type="journal article" date="2014" name="Int. J. Syst. Evol. Microbiol.">
        <title>Complete genome sequence of Corynebacterium casei LMG S-19264T (=DSM 44701T), isolated from a smear-ripened cheese.</title>
        <authorList>
            <consortium name="US DOE Joint Genome Institute (JGI-PGF)"/>
            <person name="Walter F."/>
            <person name="Albersmeier A."/>
            <person name="Kalinowski J."/>
            <person name="Ruckert C."/>
        </authorList>
    </citation>
    <scope>NUCLEOTIDE SEQUENCE</scope>
    <source>
        <strain evidence="7">CGMCC 1.15322</strain>
    </source>
</reference>
<feature type="short sequence motif" description="GXSXG" evidence="4">
    <location>
        <begin position="54"/>
        <end position="58"/>
    </location>
</feature>
<dbReference type="PROSITE" id="PS51635">
    <property type="entry name" value="PNPLA"/>
    <property type="match status" value="1"/>
</dbReference>
<keyword evidence="1 4" id="KW-0378">Hydrolase</keyword>
<sequence length="407" mass="43812">MNLPPAPEPSADIGAPQPIINLALQGGGSHGAFTWGVLDALLEDGRLDIEGISGTSAGAMNAVALAHGFALSEGKTRIQRHEAARQALDSFWNGIVDMGAISSSLSKMQRAPFGILFGLMGTGNSSTKLWTDAMTRYWSSSMSPYQSNPFDINPLRDFLEKQVDFDRLAAARHPETPKVFVVATRVASGKAEVFSGRRLTVSAVMASACLPMVFQAVEIDGDHYWDGGYSGNPGIHPLIYSCDSRDVVLVQINPILRGKLPTTAAEIASRVNEITFNAALIAEMRAIDFVKRLLAEGKLEATHYKDVLMHRIDGGAALDKFESATRASTEKGLIHSLRDLGVLCGKEWLAKRYDALGVKSTVNIARDYLDDLRMPVEKAEPVPVVAEPGAPETQEPPTTFLPGAGLL</sequence>